<dbReference type="Gene3D" id="3.40.50.1820">
    <property type="entry name" value="alpha/beta hydrolase"/>
    <property type="match status" value="1"/>
</dbReference>
<dbReference type="AlphaFoldDB" id="A0A565CX69"/>
<protein>
    <recommendedName>
        <fullName evidence="4">AB hydrolase-1 domain-containing protein</fullName>
    </recommendedName>
</protein>
<dbReference type="SUPFAM" id="SSF53474">
    <property type="entry name" value="alpha/beta-Hydrolases"/>
    <property type="match status" value="1"/>
</dbReference>
<dbReference type="InterPro" id="IPR045889">
    <property type="entry name" value="MES/HNL"/>
</dbReference>
<dbReference type="PANTHER" id="PTHR10992:SF1083">
    <property type="entry name" value="METHYLESTERASE 1"/>
    <property type="match status" value="1"/>
</dbReference>
<evidence type="ECO:0008006" key="4">
    <source>
        <dbReference type="Google" id="ProtNLM"/>
    </source>
</evidence>
<organism evidence="2 3">
    <name type="scientific">Arabis nemorensis</name>
    <dbReference type="NCBI Taxonomy" id="586526"/>
    <lineage>
        <taxon>Eukaryota</taxon>
        <taxon>Viridiplantae</taxon>
        <taxon>Streptophyta</taxon>
        <taxon>Embryophyta</taxon>
        <taxon>Tracheophyta</taxon>
        <taxon>Spermatophyta</taxon>
        <taxon>Magnoliopsida</taxon>
        <taxon>eudicotyledons</taxon>
        <taxon>Gunneridae</taxon>
        <taxon>Pentapetalae</taxon>
        <taxon>rosids</taxon>
        <taxon>malvids</taxon>
        <taxon>Brassicales</taxon>
        <taxon>Brassicaceae</taxon>
        <taxon>Arabideae</taxon>
        <taxon>Arabis</taxon>
    </lineage>
</organism>
<name>A0A565CX69_9BRAS</name>
<dbReference type="Proteomes" id="UP000489600">
    <property type="component" value="Unassembled WGS sequence"/>
</dbReference>
<proteinExistence type="predicted"/>
<dbReference type="GO" id="GO:0080030">
    <property type="term" value="F:methyl indole-3-acetate esterase activity"/>
    <property type="evidence" value="ECO:0007669"/>
    <property type="project" value="TreeGrafter"/>
</dbReference>
<dbReference type="GO" id="GO:0080032">
    <property type="term" value="F:methyl jasmonate esterase activity"/>
    <property type="evidence" value="ECO:0007669"/>
    <property type="project" value="TreeGrafter"/>
</dbReference>
<accession>A0A565CX69</accession>
<gene>
    <name evidence="2" type="ORF">ANE_LOCUS28752</name>
</gene>
<dbReference type="GO" id="GO:0009696">
    <property type="term" value="P:salicylic acid metabolic process"/>
    <property type="evidence" value="ECO:0007669"/>
    <property type="project" value="TreeGrafter"/>
</dbReference>
<evidence type="ECO:0000256" key="1">
    <source>
        <dbReference type="ARBA" id="ARBA00022801"/>
    </source>
</evidence>
<evidence type="ECO:0000313" key="2">
    <source>
        <dbReference type="EMBL" id="VVB18308.1"/>
    </source>
</evidence>
<dbReference type="PANTHER" id="PTHR10992">
    <property type="entry name" value="METHYLESTERASE FAMILY MEMBER"/>
    <property type="match status" value="1"/>
</dbReference>
<dbReference type="InterPro" id="IPR029058">
    <property type="entry name" value="AB_hydrolase_fold"/>
</dbReference>
<dbReference type="EMBL" id="CABITT030000008">
    <property type="protein sequence ID" value="VVB18308.1"/>
    <property type="molecule type" value="Genomic_DNA"/>
</dbReference>
<evidence type="ECO:0000313" key="3">
    <source>
        <dbReference type="Proteomes" id="UP000489600"/>
    </source>
</evidence>
<sequence length="63" mass="7404">MEKKSQKRFVLIHGLCHGAWTWYKVKPHLEAAGHSVTTVRLQVTASPQWIWLLYQLSLVEVRF</sequence>
<dbReference type="GO" id="GO:0080031">
    <property type="term" value="F:methyl salicylate esterase activity"/>
    <property type="evidence" value="ECO:0007669"/>
    <property type="project" value="TreeGrafter"/>
</dbReference>
<dbReference type="OrthoDB" id="408373at2759"/>
<keyword evidence="3" id="KW-1185">Reference proteome</keyword>
<reference evidence="2" key="1">
    <citation type="submission" date="2019-07" db="EMBL/GenBank/DDBJ databases">
        <authorList>
            <person name="Dittberner H."/>
        </authorList>
    </citation>
    <scope>NUCLEOTIDE SEQUENCE [LARGE SCALE GENOMIC DNA]</scope>
</reference>
<dbReference type="GO" id="GO:0009694">
    <property type="term" value="P:jasmonic acid metabolic process"/>
    <property type="evidence" value="ECO:0007669"/>
    <property type="project" value="TreeGrafter"/>
</dbReference>
<comment type="caution">
    <text evidence="2">The sequence shown here is derived from an EMBL/GenBank/DDBJ whole genome shotgun (WGS) entry which is preliminary data.</text>
</comment>
<keyword evidence="1" id="KW-0378">Hydrolase</keyword>